<reference evidence="1" key="2">
    <citation type="journal article" date="2015" name="Data Brief">
        <title>Shoot transcriptome of the giant reed, Arundo donax.</title>
        <authorList>
            <person name="Barrero R.A."/>
            <person name="Guerrero F.D."/>
            <person name="Moolhuijzen P."/>
            <person name="Goolsby J.A."/>
            <person name="Tidwell J."/>
            <person name="Bellgard S.E."/>
            <person name="Bellgard M.I."/>
        </authorList>
    </citation>
    <scope>NUCLEOTIDE SEQUENCE</scope>
    <source>
        <tissue evidence="1">Shoot tissue taken approximately 20 cm above the soil surface</tissue>
    </source>
</reference>
<organism evidence="1">
    <name type="scientific">Arundo donax</name>
    <name type="common">Giant reed</name>
    <name type="synonym">Donax arundinaceus</name>
    <dbReference type="NCBI Taxonomy" id="35708"/>
    <lineage>
        <taxon>Eukaryota</taxon>
        <taxon>Viridiplantae</taxon>
        <taxon>Streptophyta</taxon>
        <taxon>Embryophyta</taxon>
        <taxon>Tracheophyta</taxon>
        <taxon>Spermatophyta</taxon>
        <taxon>Magnoliopsida</taxon>
        <taxon>Liliopsida</taxon>
        <taxon>Poales</taxon>
        <taxon>Poaceae</taxon>
        <taxon>PACMAD clade</taxon>
        <taxon>Arundinoideae</taxon>
        <taxon>Arundineae</taxon>
        <taxon>Arundo</taxon>
    </lineage>
</organism>
<dbReference type="AlphaFoldDB" id="A0A0A9FGC7"/>
<protein>
    <submittedName>
        <fullName evidence="1">Uncharacterized protein</fullName>
    </submittedName>
</protein>
<sequence length="60" mass="7141">MDGNGPARHLKILPRVIGSSLCRYLRIKKALFSSSRSRAMRAMWWRLWGSRRREQSLFYS</sequence>
<evidence type="ECO:0000313" key="1">
    <source>
        <dbReference type="EMBL" id="JAE09146.1"/>
    </source>
</evidence>
<dbReference type="EMBL" id="GBRH01188750">
    <property type="protein sequence ID" value="JAE09146.1"/>
    <property type="molecule type" value="Transcribed_RNA"/>
</dbReference>
<proteinExistence type="predicted"/>
<reference evidence="1" key="1">
    <citation type="submission" date="2014-09" db="EMBL/GenBank/DDBJ databases">
        <authorList>
            <person name="Magalhaes I.L.F."/>
            <person name="Oliveira U."/>
            <person name="Santos F.R."/>
            <person name="Vidigal T.H.D.A."/>
            <person name="Brescovit A.D."/>
            <person name="Santos A.J."/>
        </authorList>
    </citation>
    <scope>NUCLEOTIDE SEQUENCE</scope>
    <source>
        <tissue evidence="1">Shoot tissue taken approximately 20 cm above the soil surface</tissue>
    </source>
</reference>
<accession>A0A0A9FGC7</accession>
<name>A0A0A9FGC7_ARUDO</name>